<organism evidence="1 2">
    <name type="scientific">Enterococcus hermanniensis</name>
    <dbReference type="NCBI Taxonomy" id="249189"/>
    <lineage>
        <taxon>Bacteria</taxon>
        <taxon>Bacillati</taxon>
        <taxon>Bacillota</taxon>
        <taxon>Bacilli</taxon>
        <taxon>Lactobacillales</taxon>
        <taxon>Enterococcaceae</taxon>
        <taxon>Enterococcus</taxon>
    </lineage>
</organism>
<accession>A0A1L8TLG8</accession>
<dbReference type="Gene3D" id="3.30.1240.10">
    <property type="match status" value="1"/>
</dbReference>
<dbReference type="InterPro" id="IPR000150">
    <property type="entry name" value="Cof"/>
</dbReference>
<dbReference type="RefSeq" id="WP_071858300.1">
    <property type="nucleotide sequence ID" value="NZ_JBHSHK010000005.1"/>
</dbReference>
<dbReference type="GO" id="GO:0000287">
    <property type="term" value="F:magnesium ion binding"/>
    <property type="evidence" value="ECO:0007669"/>
    <property type="project" value="TreeGrafter"/>
</dbReference>
<dbReference type="GO" id="GO:0005829">
    <property type="term" value="C:cytosol"/>
    <property type="evidence" value="ECO:0007669"/>
    <property type="project" value="TreeGrafter"/>
</dbReference>
<dbReference type="SFLD" id="SFLDG01144">
    <property type="entry name" value="C2.B.4:_PGP_Like"/>
    <property type="match status" value="1"/>
</dbReference>
<proteinExistence type="predicted"/>
<dbReference type="AlphaFoldDB" id="A0A1L8TLG8"/>
<dbReference type="Gene3D" id="3.40.50.1000">
    <property type="entry name" value="HAD superfamily/HAD-like"/>
    <property type="match status" value="1"/>
</dbReference>
<dbReference type="PANTHER" id="PTHR10000">
    <property type="entry name" value="PHOSPHOSERINE PHOSPHATASE"/>
    <property type="match status" value="1"/>
</dbReference>
<dbReference type="InterPro" id="IPR023214">
    <property type="entry name" value="HAD_sf"/>
</dbReference>
<dbReference type="InterPro" id="IPR006379">
    <property type="entry name" value="HAD-SF_hydro_IIB"/>
</dbReference>
<evidence type="ECO:0008006" key="3">
    <source>
        <dbReference type="Google" id="ProtNLM"/>
    </source>
</evidence>
<dbReference type="Pfam" id="PF08282">
    <property type="entry name" value="Hydrolase_3"/>
    <property type="match status" value="1"/>
</dbReference>
<protein>
    <recommendedName>
        <fullName evidence="3">Cof-like hydrolase</fullName>
    </recommendedName>
</protein>
<dbReference type="OrthoDB" id="9790031at2"/>
<reference evidence="1 2" key="1">
    <citation type="submission" date="2014-12" db="EMBL/GenBank/DDBJ databases">
        <title>Draft genome sequences of 29 type strains of Enterococci.</title>
        <authorList>
            <person name="Zhong Z."/>
            <person name="Sun Z."/>
            <person name="Liu W."/>
            <person name="Zhang W."/>
            <person name="Zhang H."/>
        </authorList>
    </citation>
    <scope>NUCLEOTIDE SEQUENCE [LARGE SCALE GENOMIC DNA]</scope>
    <source>
        <strain evidence="1 2">DSM 17122</strain>
    </source>
</reference>
<dbReference type="SFLD" id="SFLDG01140">
    <property type="entry name" value="C2.B:_Phosphomannomutase_and_P"/>
    <property type="match status" value="1"/>
</dbReference>
<dbReference type="InterPro" id="IPR036412">
    <property type="entry name" value="HAD-like_sf"/>
</dbReference>
<dbReference type="NCBIfam" id="TIGR01484">
    <property type="entry name" value="HAD-SF-IIB"/>
    <property type="match status" value="1"/>
</dbReference>
<dbReference type="PROSITE" id="PS01228">
    <property type="entry name" value="COF_1"/>
    <property type="match status" value="1"/>
</dbReference>
<dbReference type="Proteomes" id="UP000182077">
    <property type="component" value="Unassembled WGS sequence"/>
</dbReference>
<dbReference type="SFLD" id="SFLDS00003">
    <property type="entry name" value="Haloacid_Dehalogenase"/>
    <property type="match status" value="1"/>
</dbReference>
<keyword evidence="2" id="KW-1185">Reference proteome</keyword>
<dbReference type="SUPFAM" id="SSF56784">
    <property type="entry name" value="HAD-like"/>
    <property type="match status" value="1"/>
</dbReference>
<dbReference type="PANTHER" id="PTHR10000:SF8">
    <property type="entry name" value="HAD SUPERFAMILY HYDROLASE-LIKE, TYPE 3"/>
    <property type="match status" value="1"/>
</dbReference>
<gene>
    <name evidence="1" type="ORF">RV04_GL002451</name>
</gene>
<evidence type="ECO:0000313" key="1">
    <source>
        <dbReference type="EMBL" id="OJG45137.1"/>
    </source>
</evidence>
<name>A0A1L8TLG8_9ENTE</name>
<dbReference type="GO" id="GO:0016791">
    <property type="term" value="F:phosphatase activity"/>
    <property type="evidence" value="ECO:0007669"/>
    <property type="project" value="TreeGrafter"/>
</dbReference>
<sequence length="271" mass="30368">MTIKLVAIDLDGTLLNENHEITQPVIETIKAARKNGVYVVLCTGRPLTGARAQLDLLELNQVDDYIITYNGGLVLNTNTWEVIAEHSLTRENYLEIDHLARTLDIHLHSADKKAMYTSNRDISPYTVLESHLVNMPLHFRTPEEIAREVTPVKMMMIDDPKVLKVAFEKIPAEYFEKYTIVRSSPFFVEWLNPKASKGMALKELSEHLGIQQSEVMAIGDAENDLSMIEFSGTGIAMGNATENIKAAADYTVATNAQDGVKEAFDRFVLKK</sequence>
<dbReference type="STRING" id="249189.RV04_GL002451"/>
<dbReference type="NCBIfam" id="NF007806">
    <property type="entry name" value="PRK10513.1"/>
    <property type="match status" value="1"/>
</dbReference>
<evidence type="ECO:0000313" key="2">
    <source>
        <dbReference type="Proteomes" id="UP000182077"/>
    </source>
</evidence>
<dbReference type="NCBIfam" id="TIGR00099">
    <property type="entry name" value="Cof-subfamily"/>
    <property type="match status" value="1"/>
</dbReference>
<dbReference type="EMBL" id="JXKQ01000008">
    <property type="protein sequence ID" value="OJG45137.1"/>
    <property type="molecule type" value="Genomic_DNA"/>
</dbReference>
<comment type="caution">
    <text evidence="1">The sequence shown here is derived from an EMBL/GenBank/DDBJ whole genome shotgun (WGS) entry which is preliminary data.</text>
</comment>
<dbReference type="CDD" id="cd07516">
    <property type="entry name" value="HAD_Pase"/>
    <property type="match status" value="1"/>
</dbReference>